<dbReference type="InterPro" id="IPR029063">
    <property type="entry name" value="SAM-dependent_MTases_sf"/>
</dbReference>
<dbReference type="Pfam" id="PF20465">
    <property type="entry name" value="MmeI_hel"/>
    <property type="match status" value="1"/>
</dbReference>
<gene>
    <name evidence="9" type="ORF">ACFFV7_44490</name>
</gene>
<sequence>MTITPPQDIRASLADFVRFRREHLTGDEKGEAQVFLDRLFRAFGHGGIHEAGASLETRIKKRDSKGTAFADLMWKPRCLIEMKKARADLSRHYRQAFDYWVDAVPHRPRYVTLCNFDEFWVYDFDNQMDAPVDCVLLDQLPERYEALSFLLPEDVKPSFNNDLVAVTREAAASVAEVFTSMHARGIPRDAAQHFTLQSVMAMFSEDIGLLPRHMFTHALEESMDGGSAYDLLTGLFREMNTPGTTPAGRYKGTPYFNGGLFANITAIEPSAEELELLHRASQTNWAAVRPEIFGTLFEGSMSKGERHAWGAHFTSQADIVKVVGPTIVEPWREKILKAGSIPELEKLLGDMLRFKILDPACGSGNFLYVAYREMRRLEHEINTLIGERRRGSLYGQGAISYVPADHFFGMDINSFAVEIAKVTMMLAKKLSSVELDDNQETLPLANLDSVIVARDALFSPWPEADVIIGNPPYLGRRFMNDELGPEYTNRLATKYPRIGGVSDYVCYWFPLAHDRLPAGGRAGFVATSAIRLVEGRKASLDYVTDNGGVIFNALSSQPWPGDASVHVSIVNWSKEEDVTPKILWLNNGDLRLEMDYIPGSLAPDFDVRDAEPLAANRKPQVCFQGQTPGVTKGFVLNEKQYRAVLAMEPSASDAIHPFLGGREMLNKIDIDRWVIDIEHEELFEVEARYPHLLKQLKNEVLPERRRAAEKEELKTAILLAANPKARPNRHHAGFLSTWWQLGYRRNDMLDALASIDRYLATSRVASVNRDTVFEFVDSTVHPSDAMTVFAFADDYSFGILSSALHQAWIVARCSRFKGDPRYTSTTVFDSFPWPQELSERQAASVAEISGSIVELRSDYLERGITLARQYNDLRLPGKSKLRDLHEDLNKAVLACYGFTDKDDYLAQLFALNQDLLDSPVAVRGPGGSGLKGVRVSDYRLR</sequence>
<comment type="catalytic activity">
    <reaction evidence="4">
        <text>a 2'-deoxyadenosine in DNA + S-adenosyl-L-methionine = an N(6)-methyl-2'-deoxyadenosine in DNA + S-adenosyl-L-homocysteine + H(+)</text>
        <dbReference type="Rhea" id="RHEA:15197"/>
        <dbReference type="Rhea" id="RHEA-COMP:12418"/>
        <dbReference type="Rhea" id="RHEA-COMP:12419"/>
        <dbReference type="ChEBI" id="CHEBI:15378"/>
        <dbReference type="ChEBI" id="CHEBI:57856"/>
        <dbReference type="ChEBI" id="CHEBI:59789"/>
        <dbReference type="ChEBI" id="CHEBI:90615"/>
        <dbReference type="ChEBI" id="CHEBI:90616"/>
        <dbReference type="EC" id="2.1.1.72"/>
    </reaction>
</comment>
<dbReference type="Pfam" id="PF20473">
    <property type="entry name" value="MmeI_Mtase"/>
    <property type="match status" value="1"/>
</dbReference>
<feature type="domain" description="MmeI-like target recognition" evidence="7">
    <location>
        <begin position="761"/>
        <end position="835"/>
    </location>
</feature>
<dbReference type="EC" id="2.1.1.72" evidence="1"/>
<dbReference type="InterPro" id="IPR046816">
    <property type="entry name" value="MmeI_Mtase"/>
</dbReference>
<feature type="domain" description="MmeI-like DNA-methyltransferase" evidence="8">
    <location>
        <begin position="342"/>
        <end position="576"/>
    </location>
</feature>
<evidence type="ECO:0000256" key="3">
    <source>
        <dbReference type="ARBA" id="ARBA00022679"/>
    </source>
</evidence>
<evidence type="ECO:0000256" key="2">
    <source>
        <dbReference type="ARBA" id="ARBA00022603"/>
    </source>
</evidence>
<comment type="caution">
    <text evidence="9">The sequence shown here is derived from an EMBL/GenBank/DDBJ whole genome shotgun (WGS) entry which is preliminary data.</text>
</comment>
<dbReference type="InterPro" id="IPR050953">
    <property type="entry name" value="N4_N6_ade-DNA_methylase"/>
</dbReference>
<reference evidence="9 10" key="1">
    <citation type="submission" date="2024-09" db="EMBL/GenBank/DDBJ databases">
        <authorList>
            <person name="Sun Q."/>
            <person name="Mori K."/>
        </authorList>
    </citation>
    <scope>NUCLEOTIDE SEQUENCE [LARGE SCALE GENOMIC DNA]</scope>
    <source>
        <strain evidence="9 10">CCM 3426</strain>
    </source>
</reference>
<evidence type="ECO:0000259" key="8">
    <source>
        <dbReference type="Pfam" id="PF20473"/>
    </source>
</evidence>
<dbReference type="Pfam" id="PF20466">
    <property type="entry name" value="MmeI_TRD"/>
    <property type="match status" value="1"/>
</dbReference>
<dbReference type="PROSITE" id="PS00092">
    <property type="entry name" value="N6_MTASE"/>
    <property type="match status" value="1"/>
</dbReference>
<dbReference type="SUPFAM" id="SSF53335">
    <property type="entry name" value="S-adenosyl-L-methionine-dependent methyltransferases"/>
    <property type="match status" value="1"/>
</dbReference>
<dbReference type="EMBL" id="JBHMEI010000073">
    <property type="protein sequence ID" value="MFB9208306.1"/>
    <property type="molecule type" value="Genomic_DNA"/>
</dbReference>
<dbReference type="RefSeq" id="WP_229825331.1">
    <property type="nucleotide sequence ID" value="NZ_BMRC01000070.1"/>
</dbReference>
<dbReference type="InterPro" id="IPR046820">
    <property type="entry name" value="MmeI_TRD"/>
</dbReference>
<proteinExistence type="predicted"/>
<dbReference type="GO" id="GO:0032259">
    <property type="term" value="P:methylation"/>
    <property type="evidence" value="ECO:0007669"/>
    <property type="project" value="UniProtKB-KW"/>
</dbReference>
<evidence type="ECO:0000256" key="4">
    <source>
        <dbReference type="ARBA" id="ARBA00047942"/>
    </source>
</evidence>
<protein>
    <recommendedName>
        <fullName evidence="1">site-specific DNA-methyltransferase (adenine-specific)</fullName>
        <ecNumber evidence="1">2.1.1.72</ecNumber>
    </recommendedName>
</protein>
<dbReference type="InterPro" id="IPR046819">
    <property type="entry name" value="MmeI_hel"/>
</dbReference>
<feature type="domain" description="MmeI-like helicase spacer" evidence="6">
    <location>
        <begin position="190"/>
        <end position="261"/>
    </location>
</feature>
<dbReference type="PANTHER" id="PTHR33841:SF1">
    <property type="entry name" value="DNA METHYLTRANSFERASE A"/>
    <property type="match status" value="1"/>
</dbReference>
<keyword evidence="2 9" id="KW-0489">Methyltransferase</keyword>
<dbReference type="Gene3D" id="3.40.50.150">
    <property type="entry name" value="Vaccinia Virus protein VP39"/>
    <property type="match status" value="1"/>
</dbReference>
<keyword evidence="3" id="KW-0808">Transferase</keyword>
<evidence type="ECO:0000259" key="5">
    <source>
        <dbReference type="Pfam" id="PF20464"/>
    </source>
</evidence>
<evidence type="ECO:0000256" key="1">
    <source>
        <dbReference type="ARBA" id="ARBA00011900"/>
    </source>
</evidence>
<accession>A0ABV5IUR6</accession>
<dbReference type="InterPro" id="IPR046817">
    <property type="entry name" value="MmeI_N"/>
</dbReference>
<evidence type="ECO:0000259" key="6">
    <source>
        <dbReference type="Pfam" id="PF20465"/>
    </source>
</evidence>
<keyword evidence="10" id="KW-1185">Reference proteome</keyword>
<dbReference type="Pfam" id="PF20464">
    <property type="entry name" value="MmeI_N"/>
    <property type="match status" value="1"/>
</dbReference>
<evidence type="ECO:0000313" key="10">
    <source>
        <dbReference type="Proteomes" id="UP001589647"/>
    </source>
</evidence>
<dbReference type="GO" id="GO:0008168">
    <property type="term" value="F:methyltransferase activity"/>
    <property type="evidence" value="ECO:0007669"/>
    <property type="project" value="UniProtKB-KW"/>
</dbReference>
<organism evidence="9 10">
    <name type="scientific">Nonomuraea spiralis</name>
    <dbReference type="NCBI Taxonomy" id="46182"/>
    <lineage>
        <taxon>Bacteria</taxon>
        <taxon>Bacillati</taxon>
        <taxon>Actinomycetota</taxon>
        <taxon>Actinomycetes</taxon>
        <taxon>Streptosporangiales</taxon>
        <taxon>Streptosporangiaceae</taxon>
        <taxon>Nonomuraea</taxon>
    </lineage>
</organism>
<dbReference type="PANTHER" id="PTHR33841">
    <property type="entry name" value="DNA METHYLTRANSFERASE YEEA-RELATED"/>
    <property type="match status" value="1"/>
</dbReference>
<feature type="domain" description="MmeI-like N-terminal" evidence="5">
    <location>
        <begin position="18"/>
        <end position="182"/>
    </location>
</feature>
<evidence type="ECO:0000259" key="7">
    <source>
        <dbReference type="Pfam" id="PF20466"/>
    </source>
</evidence>
<evidence type="ECO:0000313" key="9">
    <source>
        <dbReference type="EMBL" id="MFB9208306.1"/>
    </source>
</evidence>
<dbReference type="PRINTS" id="PR00507">
    <property type="entry name" value="N12N6MTFRASE"/>
</dbReference>
<dbReference type="Proteomes" id="UP001589647">
    <property type="component" value="Unassembled WGS sequence"/>
</dbReference>
<name>A0ABV5IUR6_9ACTN</name>
<dbReference type="InterPro" id="IPR002052">
    <property type="entry name" value="DNA_methylase_N6_adenine_CS"/>
</dbReference>